<reference evidence="2 3" key="1">
    <citation type="journal article" date="2010" name="Plant Cell">
        <title>The Chlorella variabilis NC64A genome reveals adaptation to photosymbiosis, coevolution with viruses, and cryptic sex.</title>
        <authorList>
            <person name="Blanc G."/>
            <person name="Duncan G."/>
            <person name="Agarkova I."/>
            <person name="Borodovsky M."/>
            <person name="Gurnon J."/>
            <person name="Kuo A."/>
            <person name="Lindquist E."/>
            <person name="Lucas S."/>
            <person name="Pangilinan J."/>
            <person name="Polle J."/>
            <person name="Salamov A."/>
            <person name="Terry A."/>
            <person name="Yamada T."/>
            <person name="Dunigan D.D."/>
            <person name="Grigoriev I.V."/>
            <person name="Claverie J.M."/>
            <person name="Van Etten J.L."/>
        </authorList>
    </citation>
    <scope>NUCLEOTIDE SEQUENCE [LARGE SCALE GENOMIC DNA]</scope>
    <source>
        <strain evidence="2 3">NC64A</strain>
    </source>
</reference>
<proteinExistence type="predicted"/>
<name>E1Z2A0_CHLVA</name>
<dbReference type="GeneID" id="17359335"/>
<dbReference type="OrthoDB" id="202195at2759"/>
<evidence type="ECO:0000313" key="3">
    <source>
        <dbReference type="Proteomes" id="UP000008141"/>
    </source>
</evidence>
<keyword evidence="1" id="KW-0472">Membrane</keyword>
<dbReference type="Pfam" id="PF06522">
    <property type="entry name" value="B12D"/>
    <property type="match status" value="1"/>
</dbReference>
<sequence length="88" mass="10121">MPSYWVPPPALYPLFVVFGAAATVCTWSVFRQLKSNPDVHLTYAHRSDGAAEEGTTLKRAKEYYNSIFRQAYHLRAEGLDRPDTRIFR</sequence>
<dbReference type="KEGG" id="cvr:CHLNCDRAFT_133067"/>
<dbReference type="Proteomes" id="UP000008141">
    <property type="component" value="Unassembled WGS sequence"/>
</dbReference>
<organism evidence="3">
    <name type="scientific">Chlorella variabilis</name>
    <name type="common">Green alga</name>
    <dbReference type="NCBI Taxonomy" id="554065"/>
    <lineage>
        <taxon>Eukaryota</taxon>
        <taxon>Viridiplantae</taxon>
        <taxon>Chlorophyta</taxon>
        <taxon>core chlorophytes</taxon>
        <taxon>Trebouxiophyceae</taxon>
        <taxon>Chlorellales</taxon>
        <taxon>Chlorellaceae</taxon>
        <taxon>Chlorella clade</taxon>
        <taxon>Chlorella</taxon>
    </lineage>
</organism>
<feature type="transmembrane region" description="Helical" evidence="1">
    <location>
        <begin position="12"/>
        <end position="30"/>
    </location>
</feature>
<accession>E1Z2A0</accession>
<dbReference type="EMBL" id="GL433835">
    <property type="protein sequence ID" value="EFN59624.1"/>
    <property type="molecule type" value="Genomic_DNA"/>
</dbReference>
<evidence type="ECO:0000313" key="2">
    <source>
        <dbReference type="EMBL" id="EFN59624.1"/>
    </source>
</evidence>
<keyword evidence="1" id="KW-0812">Transmembrane</keyword>
<gene>
    <name evidence="2" type="ORF">CHLNCDRAFT_133067</name>
</gene>
<keyword evidence="1" id="KW-1133">Transmembrane helix</keyword>
<dbReference type="InParanoid" id="E1Z2A0"/>
<dbReference type="InterPro" id="IPR010530">
    <property type="entry name" value="B12D"/>
</dbReference>
<dbReference type="RefSeq" id="XP_005851726.1">
    <property type="nucleotide sequence ID" value="XM_005851664.1"/>
</dbReference>
<dbReference type="AlphaFoldDB" id="E1Z2A0"/>
<evidence type="ECO:0000256" key="1">
    <source>
        <dbReference type="SAM" id="Phobius"/>
    </source>
</evidence>
<keyword evidence="3" id="KW-1185">Reference proteome</keyword>
<dbReference type="FunCoup" id="E1Z2A0">
    <property type="interactions" value="360"/>
</dbReference>
<protein>
    <submittedName>
        <fullName evidence="2">Uncharacterized protein</fullName>
    </submittedName>
</protein>